<gene>
    <name evidence="2" type="ORF">BVER_04034c</name>
</gene>
<dbReference type="InterPro" id="IPR001599">
    <property type="entry name" value="Macroglobln_a2"/>
</dbReference>
<evidence type="ECO:0000313" key="2">
    <source>
        <dbReference type="EMBL" id="KND57385.1"/>
    </source>
</evidence>
<dbReference type="InterPro" id="IPR008930">
    <property type="entry name" value="Terpenoid_cyclase/PrenylTrfase"/>
</dbReference>
<dbReference type="InterPro" id="IPR051802">
    <property type="entry name" value="YfhM-like"/>
</dbReference>
<dbReference type="Gene3D" id="1.50.10.20">
    <property type="match status" value="1"/>
</dbReference>
<comment type="caution">
    <text evidence="2">The sequence shown here is derived from an EMBL/GenBank/DDBJ whole genome shotgun (WGS) entry which is preliminary data.</text>
</comment>
<accession>A0A0L0M528</accession>
<organism evidence="2 3">
    <name type="scientific">Candidatus Burkholderia verschuerenii</name>
    <dbReference type="NCBI Taxonomy" id="242163"/>
    <lineage>
        <taxon>Bacteria</taxon>
        <taxon>Pseudomonadati</taxon>
        <taxon>Pseudomonadota</taxon>
        <taxon>Betaproteobacteria</taxon>
        <taxon>Burkholderiales</taxon>
        <taxon>Burkholderiaceae</taxon>
        <taxon>Burkholderia</taxon>
    </lineage>
</organism>
<name>A0A0L0M528_9BURK</name>
<protein>
    <submittedName>
        <fullName evidence="2">Large extracellular alpha-helical protein</fullName>
    </submittedName>
</protein>
<dbReference type="SMART" id="SM01360">
    <property type="entry name" value="A2M"/>
    <property type="match status" value="1"/>
</dbReference>
<proteinExistence type="predicted"/>
<sequence>MDCCTSSASYCRKAVAHRLRLRKRLYTVPDSFNGKLRVMAVSVSPDLIGTYEGAMTVRGDFVLSPNAPTTLAPGDEADVSVAVANNLSGAPDKPVPIAVTLAGGPQLQALGQATQNVMLAPMHEGVVMFRIKALSAPGAGTLTFEARYGGKTAQQRVEVSVRPATPMRTQIEFARIDSGGKRNVPGLRDMYDAYAKRVATISTTPLVLSAGLTSYLESFDHYCTEQMVSAMTPRLIAAKTMGMPTPSDDLLGKFFDRLRTRQNAQGGFGVWTATVDAEPFVSAYTMHVLLDAKERGFAPPDDLIDAGNRYLRQLASNDRLDTLDLLRQRAYAVYLLTRQGNLTTNDLAAVQKRLEAAYPKEWRTDVAAV</sequence>
<evidence type="ECO:0000259" key="1">
    <source>
        <dbReference type="SMART" id="SM01360"/>
    </source>
</evidence>
<dbReference type="PATRIC" id="fig|242163.4.peg.3531"/>
<keyword evidence="3" id="KW-1185">Reference proteome</keyword>
<dbReference type="AlphaFoldDB" id="A0A0L0M528"/>
<dbReference type="Proteomes" id="UP000036959">
    <property type="component" value="Unassembled WGS sequence"/>
</dbReference>
<dbReference type="SUPFAM" id="SSF48239">
    <property type="entry name" value="Terpenoid cyclases/Protein prenyltransferases"/>
    <property type="match status" value="1"/>
</dbReference>
<dbReference type="GO" id="GO:0004866">
    <property type="term" value="F:endopeptidase inhibitor activity"/>
    <property type="evidence" value="ECO:0007669"/>
    <property type="project" value="InterPro"/>
</dbReference>
<dbReference type="EMBL" id="LFJJ01000250">
    <property type="protein sequence ID" value="KND57385.1"/>
    <property type="molecule type" value="Genomic_DNA"/>
</dbReference>
<dbReference type="PANTHER" id="PTHR40094:SF1">
    <property type="entry name" value="UBIQUITIN DOMAIN-CONTAINING PROTEIN"/>
    <property type="match status" value="1"/>
</dbReference>
<evidence type="ECO:0000313" key="3">
    <source>
        <dbReference type="Proteomes" id="UP000036959"/>
    </source>
</evidence>
<reference evidence="3" key="1">
    <citation type="submission" date="2015-06" db="EMBL/GenBank/DDBJ databases">
        <title>Comparative genomics of Burkholderia leaf nodule symbionts.</title>
        <authorList>
            <person name="Carlier A."/>
            <person name="Eberl L."/>
            <person name="Pinto-Carbo M."/>
        </authorList>
    </citation>
    <scope>NUCLEOTIDE SEQUENCE [LARGE SCALE GENOMIC DNA]</scope>
    <source>
        <strain evidence="3">UZHbot4</strain>
    </source>
</reference>
<dbReference type="PANTHER" id="PTHR40094">
    <property type="entry name" value="ALPHA-2-MACROGLOBULIN HOMOLOG"/>
    <property type="match status" value="1"/>
</dbReference>
<feature type="domain" description="Alpha-2-macroglobulin" evidence="1">
    <location>
        <begin position="7"/>
        <end position="101"/>
    </location>
</feature>
<dbReference type="Pfam" id="PF00207">
    <property type="entry name" value="A2M"/>
    <property type="match status" value="1"/>
</dbReference>